<dbReference type="AlphaFoldDB" id="A0A1G9PW51"/>
<evidence type="ECO:0000313" key="4">
    <source>
        <dbReference type="Proteomes" id="UP000198901"/>
    </source>
</evidence>
<keyword evidence="1" id="KW-0732">Signal</keyword>
<dbReference type="OrthoDB" id="963292at2"/>
<dbReference type="NCBIfam" id="TIGR04183">
    <property type="entry name" value="Por_Secre_tail"/>
    <property type="match status" value="1"/>
</dbReference>
<evidence type="ECO:0000313" key="3">
    <source>
        <dbReference type="EMBL" id="SDM02979.1"/>
    </source>
</evidence>
<feature type="chain" id="PRO_5011432869" evidence="1">
    <location>
        <begin position="23"/>
        <end position="270"/>
    </location>
</feature>
<organism evidence="3 4">
    <name type="scientific">Siphonobacter aquaeclarae</name>
    <dbReference type="NCBI Taxonomy" id="563176"/>
    <lineage>
        <taxon>Bacteria</taxon>
        <taxon>Pseudomonadati</taxon>
        <taxon>Bacteroidota</taxon>
        <taxon>Cytophagia</taxon>
        <taxon>Cytophagales</taxon>
        <taxon>Cytophagaceae</taxon>
        <taxon>Siphonobacter</taxon>
    </lineage>
</organism>
<reference evidence="3 4" key="1">
    <citation type="submission" date="2016-10" db="EMBL/GenBank/DDBJ databases">
        <authorList>
            <person name="de Groot N.N."/>
        </authorList>
    </citation>
    <scope>NUCLEOTIDE SEQUENCE [LARGE SCALE GENOMIC DNA]</scope>
    <source>
        <strain evidence="3 4">DSM 21668</strain>
    </source>
</reference>
<gene>
    <name evidence="3" type="ORF">SAMN04488090_2350</name>
</gene>
<dbReference type="Proteomes" id="UP000198901">
    <property type="component" value="Unassembled WGS sequence"/>
</dbReference>
<dbReference type="EMBL" id="FNGS01000004">
    <property type="protein sequence ID" value="SDM02979.1"/>
    <property type="molecule type" value="Genomic_DNA"/>
</dbReference>
<dbReference type="Pfam" id="PF18962">
    <property type="entry name" value="Por_Secre_tail"/>
    <property type="match status" value="1"/>
</dbReference>
<sequence>MRTDFLLPLAACLVLTAGTALAQDKNQDKKGDKKLRLHYERQAGDRKSVIDRTFADQAQLDTFLDSLNAHNSGGGRTRIIIGDSDDAMRFKNINPDMKVERDVRVMKKRRNDDGPFAREDWGRFEKDMERLGQNMERWGKDFGQKFNRDFGQNFNRNFRFDFPEEGKGNVAPRVWGWDGGSNSSTVRGLNVYPNRPFNQTLNLRFTAPAKGDVTILVTDVKGHEVAKETVKDFEGDYVGQITLSKKAEKGTYFVTVTQGEDGTVRRVAVE</sequence>
<dbReference type="RefSeq" id="WP_093202871.1">
    <property type="nucleotide sequence ID" value="NZ_FNGS01000004.1"/>
</dbReference>
<evidence type="ECO:0000259" key="2">
    <source>
        <dbReference type="Pfam" id="PF18962"/>
    </source>
</evidence>
<accession>A0A1G9PW51</accession>
<name>A0A1G9PW51_9BACT</name>
<dbReference type="InterPro" id="IPR026444">
    <property type="entry name" value="Secre_tail"/>
</dbReference>
<protein>
    <submittedName>
        <fullName evidence="3">Por secretion system C-terminal sorting domain-containing protein</fullName>
    </submittedName>
</protein>
<proteinExistence type="predicted"/>
<feature type="signal peptide" evidence="1">
    <location>
        <begin position="1"/>
        <end position="22"/>
    </location>
</feature>
<keyword evidence="4" id="KW-1185">Reference proteome</keyword>
<feature type="domain" description="Secretion system C-terminal sorting" evidence="2">
    <location>
        <begin position="191"/>
        <end position="268"/>
    </location>
</feature>
<evidence type="ECO:0000256" key="1">
    <source>
        <dbReference type="SAM" id="SignalP"/>
    </source>
</evidence>